<feature type="transmembrane region" description="Helical" evidence="7">
    <location>
        <begin position="277"/>
        <end position="302"/>
    </location>
</feature>
<evidence type="ECO:0000256" key="3">
    <source>
        <dbReference type="ARBA" id="ARBA00022679"/>
    </source>
</evidence>
<accession>A0A553C5R9</accession>
<dbReference type="NCBIfam" id="TIGR03025">
    <property type="entry name" value="EPS_sugtrans"/>
    <property type="match status" value="1"/>
</dbReference>
<feature type="transmembrane region" description="Helical" evidence="7">
    <location>
        <begin position="112"/>
        <end position="134"/>
    </location>
</feature>
<keyword evidence="4 7" id="KW-0812">Transmembrane</keyword>
<keyword evidence="10" id="KW-1185">Reference proteome</keyword>
<dbReference type="PANTHER" id="PTHR30576">
    <property type="entry name" value="COLANIC BIOSYNTHESIS UDP-GLUCOSE LIPID CARRIER TRANSFERASE"/>
    <property type="match status" value="1"/>
</dbReference>
<comment type="caution">
    <text evidence="9">The sequence shown here is derived from an EMBL/GenBank/DDBJ whole genome shotgun (WGS) entry which is preliminary data.</text>
</comment>
<evidence type="ECO:0000256" key="2">
    <source>
        <dbReference type="ARBA" id="ARBA00006464"/>
    </source>
</evidence>
<gene>
    <name evidence="9" type="ORF">FNW17_15940</name>
</gene>
<reference evidence="9 10" key="1">
    <citation type="submission" date="2019-07" db="EMBL/GenBank/DDBJ databases">
        <title>Novel species of Flavobacterium.</title>
        <authorList>
            <person name="Liu Q."/>
            <person name="Xin Y.-H."/>
        </authorList>
    </citation>
    <scope>NUCLEOTIDE SEQUENCE [LARGE SCALE GENOMIC DNA]</scope>
    <source>
        <strain evidence="9 10">LB3P56</strain>
    </source>
</reference>
<dbReference type="Gene3D" id="3.40.50.720">
    <property type="entry name" value="NAD(P)-binding Rossmann-like Domain"/>
    <property type="match status" value="1"/>
</dbReference>
<evidence type="ECO:0000256" key="4">
    <source>
        <dbReference type="ARBA" id="ARBA00022692"/>
    </source>
</evidence>
<dbReference type="OrthoDB" id="9808602at2"/>
<evidence type="ECO:0000313" key="9">
    <source>
        <dbReference type="EMBL" id="TRX15880.1"/>
    </source>
</evidence>
<dbReference type="InterPro" id="IPR003362">
    <property type="entry name" value="Bact_transf"/>
</dbReference>
<evidence type="ECO:0000259" key="8">
    <source>
        <dbReference type="Pfam" id="PF02397"/>
    </source>
</evidence>
<proteinExistence type="inferred from homology"/>
<dbReference type="PANTHER" id="PTHR30576:SF0">
    <property type="entry name" value="UNDECAPRENYL-PHOSPHATE N-ACETYLGALACTOSAMINYL 1-PHOSPHATE TRANSFERASE-RELATED"/>
    <property type="match status" value="1"/>
</dbReference>
<dbReference type="InterPro" id="IPR017475">
    <property type="entry name" value="EPS_sugar_tfrase"/>
</dbReference>
<comment type="subcellular location">
    <subcellularLocation>
        <location evidence="1">Membrane</location>
        <topology evidence="1">Multi-pass membrane protein</topology>
    </subcellularLocation>
</comment>
<dbReference type="Pfam" id="PF02397">
    <property type="entry name" value="Bac_transf"/>
    <property type="match status" value="1"/>
</dbReference>
<keyword evidence="3 9" id="KW-0808">Transferase</keyword>
<dbReference type="GO" id="GO:0016780">
    <property type="term" value="F:phosphotransferase activity, for other substituted phosphate groups"/>
    <property type="evidence" value="ECO:0007669"/>
    <property type="project" value="TreeGrafter"/>
</dbReference>
<feature type="transmembrane region" description="Helical" evidence="7">
    <location>
        <begin position="7"/>
        <end position="29"/>
    </location>
</feature>
<dbReference type="AlphaFoldDB" id="A0A553C5R9"/>
<dbReference type="EMBL" id="VJZR01000029">
    <property type="protein sequence ID" value="TRX15880.1"/>
    <property type="molecule type" value="Genomic_DNA"/>
</dbReference>
<comment type="similarity">
    <text evidence="2">Belongs to the bacterial sugar transferase family.</text>
</comment>
<dbReference type="Proteomes" id="UP000318585">
    <property type="component" value="Unassembled WGS sequence"/>
</dbReference>
<evidence type="ECO:0000256" key="6">
    <source>
        <dbReference type="ARBA" id="ARBA00023136"/>
    </source>
</evidence>
<evidence type="ECO:0000256" key="5">
    <source>
        <dbReference type="ARBA" id="ARBA00022989"/>
    </source>
</evidence>
<name>A0A553C5R9_9FLAO</name>
<evidence type="ECO:0000256" key="7">
    <source>
        <dbReference type="SAM" id="Phobius"/>
    </source>
</evidence>
<feature type="transmembrane region" description="Helical" evidence="7">
    <location>
        <begin position="41"/>
        <end position="62"/>
    </location>
</feature>
<keyword evidence="5 7" id="KW-1133">Transmembrane helix</keyword>
<dbReference type="RefSeq" id="WP_144072179.1">
    <property type="nucleotide sequence ID" value="NZ_VJZR01000029.1"/>
</dbReference>
<sequence>MRNRHKYSFIFSCILADVLAIIVASFIFLRYAQLSNVAWDYFFLNNLTSARLFCWILPALYFRLYPLDTEFNLDAFYRYTWRVFLLQAFLWQSYIYLIHASKNYNFVFESNVYSSSFLMVYCLFSRITITYILINMKNWIQNPFKVAIWGFNKTSIGLASQIEKNAHFLNFLGIINSESELKYKSKKEFGAVLQHAIENASKTGIQEMYIVVQPKYITDLNHFFELADKLCMRLKFVPDFSMLSKEKFSSSSYHNFQVLKPREEPLQKSSNLLIKRVFDVIFSLLVVILILSWLFPILAFLIKKQSKGPILFKQLRTGKKNQPFWCYKFRSMRVNTVSDSKQAQKEDDRVTPIGKFIRRTSLDELPQFFNVLLGDMSVVGPRPHMLKHTDDYNDLIHNFMVRHFVKPGITGWAQVSGHRGETKEVIDMKRRVNADINYVLNWSLIKDIKICFLTVIITLKGDVNAF</sequence>
<protein>
    <submittedName>
        <fullName evidence="9">Exopolysaccharide biosynthesis polyprenyl glycosylphosphotransferase</fullName>
    </submittedName>
</protein>
<organism evidence="9 10">
    <name type="scientific">Flavobacterium franklandianum</name>
    <dbReference type="NCBI Taxonomy" id="2594430"/>
    <lineage>
        <taxon>Bacteria</taxon>
        <taxon>Pseudomonadati</taxon>
        <taxon>Bacteroidota</taxon>
        <taxon>Flavobacteriia</taxon>
        <taxon>Flavobacteriales</taxon>
        <taxon>Flavobacteriaceae</taxon>
        <taxon>Flavobacterium</taxon>
    </lineage>
</organism>
<keyword evidence="6 7" id="KW-0472">Membrane</keyword>
<feature type="transmembrane region" description="Helical" evidence="7">
    <location>
        <begin position="83"/>
        <end position="100"/>
    </location>
</feature>
<feature type="domain" description="Bacterial sugar transferase" evidence="8">
    <location>
        <begin position="275"/>
        <end position="459"/>
    </location>
</feature>
<dbReference type="GO" id="GO:0016020">
    <property type="term" value="C:membrane"/>
    <property type="evidence" value="ECO:0007669"/>
    <property type="project" value="UniProtKB-SubCell"/>
</dbReference>
<evidence type="ECO:0000313" key="10">
    <source>
        <dbReference type="Proteomes" id="UP000318585"/>
    </source>
</evidence>
<evidence type="ECO:0000256" key="1">
    <source>
        <dbReference type="ARBA" id="ARBA00004141"/>
    </source>
</evidence>